<reference evidence="7 8" key="1">
    <citation type="journal article" date="2024" name="BMC Genomics">
        <title>De novo assembly and annotation of Popillia japonica's genome with initial clues to its potential as an invasive pest.</title>
        <authorList>
            <person name="Cucini C."/>
            <person name="Boschi S."/>
            <person name="Funari R."/>
            <person name="Cardaioli E."/>
            <person name="Iannotti N."/>
            <person name="Marturano G."/>
            <person name="Paoli F."/>
            <person name="Bruttini M."/>
            <person name="Carapelli A."/>
            <person name="Frati F."/>
            <person name="Nardi F."/>
        </authorList>
    </citation>
    <scope>NUCLEOTIDE SEQUENCE [LARGE SCALE GENOMIC DNA]</scope>
    <source>
        <strain evidence="7">DMR45628</strain>
    </source>
</reference>
<evidence type="ECO:0000256" key="4">
    <source>
        <dbReference type="RuleBase" id="RU000383"/>
    </source>
</evidence>
<keyword evidence="1" id="KW-0132">Cell division</keyword>
<feature type="domain" description="Cyclin-like" evidence="5">
    <location>
        <begin position="290"/>
        <end position="376"/>
    </location>
</feature>
<dbReference type="EMBL" id="JASPKY010000320">
    <property type="protein sequence ID" value="KAK9708873.1"/>
    <property type="molecule type" value="Genomic_DNA"/>
</dbReference>
<feature type="domain" description="Cyclin C-terminal" evidence="6">
    <location>
        <begin position="286"/>
        <end position="407"/>
    </location>
</feature>
<dbReference type="InterPro" id="IPR048258">
    <property type="entry name" value="Cyclins_cyclin-box"/>
</dbReference>
<dbReference type="InterPro" id="IPR046965">
    <property type="entry name" value="Cyclin_A/B-like"/>
</dbReference>
<comment type="caution">
    <text evidence="7">The sequence shown here is derived from an EMBL/GenBank/DDBJ whole genome shotgun (WGS) entry which is preliminary data.</text>
</comment>
<gene>
    <name evidence="7" type="ORF">QE152_g26960</name>
</gene>
<dbReference type="GO" id="GO:0051301">
    <property type="term" value="P:cell division"/>
    <property type="evidence" value="ECO:0007669"/>
    <property type="project" value="UniProtKB-KW"/>
</dbReference>
<dbReference type="InterPro" id="IPR013763">
    <property type="entry name" value="Cyclin-like_dom"/>
</dbReference>
<evidence type="ECO:0000259" key="6">
    <source>
        <dbReference type="SMART" id="SM01332"/>
    </source>
</evidence>
<sequence>MQLLKIKMSLCTRREKDQENIIPQSSKGDLQTLKYSSNANRLALGEVGNKVHKNVNIASKVQEKAGEIKPQQVGAIKKKQVPPKKTAVGEVVSKTQNKINVKSKTNGESKKFPVKCPNTFTNIISIDIPVSYSTKQLLDIIDVDTTDNPLHVSHYVQDIYKYLLELEDKFSIEKNFLDKHKSTPHMRTVLVNWLVEVHINFKLLLETLHLTVAIIDRYLQLNKQISGNTLQLVGIAAMWISGKYEDIYILDISDLVYICDNTFSKKQFLQMECDILKRLEFNLGRPLSLQFLRRFNKIAGATFEQHSLGKYILELSLINYDICHVKPSLQAAAACCLAISILNDLLDPSQMWSDLLIHYSTYTFKEIKPLLAVMANAINMADVTKYKSIHTKYSSTNFSKISLNPKLKGPLMKKLIAEFSSTIKK</sequence>
<keyword evidence="3" id="KW-0131">Cell cycle</keyword>
<dbReference type="FunFam" id="1.10.472.10:FF:000001">
    <property type="entry name" value="G2/mitotic-specific cyclin"/>
    <property type="match status" value="1"/>
</dbReference>
<keyword evidence="8" id="KW-1185">Reference proteome</keyword>
<dbReference type="InterPro" id="IPR004367">
    <property type="entry name" value="Cyclin_C-dom"/>
</dbReference>
<dbReference type="GO" id="GO:0005634">
    <property type="term" value="C:nucleus"/>
    <property type="evidence" value="ECO:0007669"/>
    <property type="project" value="UniProtKB-ARBA"/>
</dbReference>
<dbReference type="InterPro" id="IPR006671">
    <property type="entry name" value="Cyclin_N"/>
</dbReference>
<evidence type="ECO:0000313" key="8">
    <source>
        <dbReference type="Proteomes" id="UP001458880"/>
    </source>
</evidence>
<dbReference type="SUPFAM" id="SSF47954">
    <property type="entry name" value="Cyclin-like"/>
    <property type="match status" value="2"/>
</dbReference>
<dbReference type="Gene3D" id="1.10.472.10">
    <property type="entry name" value="Cyclin-like"/>
    <property type="match status" value="2"/>
</dbReference>
<dbReference type="CDD" id="cd20507">
    <property type="entry name" value="CYCLIN_CCNB1-like_rpt1"/>
    <property type="match status" value="1"/>
</dbReference>
<keyword evidence="2 4" id="KW-0195">Cyclin</keyword>
<dbReference type="Pfam" id="PF00134">
    <property type="entry name" value="Cyclin_N"/>
    <property type="match status" value="1"/>
</dbReference>
<name>A0AAW1JVA3_POPJA</name>
<dbReference type="GO" id="GO:0044772">
    <property type="term" value="P:mitotic cell cycle phase transition"/>
    <property type="evidence" value="ECO:0007669"/>
    <property type="project" value="InterPro"/>
</dbReference>
<accession>A0AAW1JVA3</accession>
<dbReference type="GO" id="GO:0016538">
    <property type="term" value="F:cyclin-dependent protein serine/threonine kinase regulator activity"/>
    <property type="evidence" value="ECO:0007669"/>
    <property type="project" value="InterPro"/>
</dbReference>
<evidence type="ECO:0000256" key="2">
    <source>
        <dbReference type="ARBA" id="ARBA00023127"/>
    </source>
</evidence>
<organism evidence="7 8">
    <name type="scientific">Popillia japonica</name>
    <name type="common">Japanese beetle</name>
    <dbReference type="NCBI Taxonomy" id="7064"/>
    <lineage>
        <taxon>Eukaryota</taxon>
        <taxon>Metazoa</taxon>
        <taxon>Ecdysozoa</taxon>
        <taxon>Arthropoda</taxon>
        <taxon>Hexapoda</taxon>
        <taxon>Insecta</taxon>
        <taxon>Pterygota</taxon>
        <taxon>Neoptera</taxon>
        <taxon>Endopterygota</taxon>
        <taxon>Coleoptera</taxon>
        <taxon>Polyphaga</taxon>
        <taxon>Scarabaeiformia</taxon>
        <taxon>Scarabaeidae</taxon>
        <taxon>Rutelinae</taxon>
        <taxon>Popillia</taxon>
    </lineage>
</organism>
<dbReference type="Proteomes" id="UP001458880">
    <property type="component" value="Unassembled WGS sequence"/>
</dbReference>
<comment type="similarity">
    <text evidence="4">Belongs to the cyclin family.</text>
</comment>
<dbReference type="SMART" id="SM01332">
    <property type="entry name" value="Cyclin_C"/>
    <property type="match status" value="1"/>
</dbReference>
<evidence type="ECO:0000256" key="3">
    <source>
        <dbReference type="ARBA" id="ARBA00023306"/>
    </source>
</evidence>
<dbReference type="PROSITE" id="PS00292">
    <property type="entry name" value="CYCLINS"/>
    <property type="match status" value="1"/>
</dbReference>
<evidence type="ECO:0000256" key="1">
    <source>
        <dbReference type="ARBA" id="ARBA00022618"/>
    </source>
</evidence>
<dbReference type="InterPro" id="IPR036915">
    <property type="entry name" value="Cyclin-like_sf"/>
</dbReference>
<dbReference type="Pfam" id="PF02984">
    <property type="entry name" value="Cyclin_C"/>
    <property type="match status" value="1"/>
</dbReference>
<feature type="domain" description="Cyclin-like" evidence="5">
    <location>
        <begin position="192"/>
        <end position="277"/>
    </location>
</feature>
<dbReference type="InterPro" id="IPR039361">
    <property type="entry name" value="Cyclin"/>
</dbReference>
<proteinExistence type="inferred from homology"/>
<evidence type="ECO:0000313" key="7">
    <source>
        <dbReference type="EMBL" id="KAK9708873.1"/>
    </source>
</evidence>
<dbReference type="PIRSF" id="PIRSF001771">
    <property type="entry name" value="Cyclin_A_B_D_E"/>
    <property type="match status" value="1"/>
</dbReference>
<protein>
    <submittedName>
        <fullName evidence="7">Cyclin, N-terminal domain</fullName>
    </submittedName>
</protein>
<dbReference type="SMART" id="SM00385">
    <property type="entry name" value="CYCLIN"/>
    <property type="match status" value="2"/>
</dbReference>
<evidence type="ECO:0000259" key="5">
    <source>
        <dbReference type="SMART" id="SM00385"/>
    </source>
</evidence>
<dbReference type="PANTHER" id="PTHR10177">
    <property type="entry name" value="CYCLINS"/>
    <property type="match status" value="1"/>
</dbReference>
<dbReference type="AlphaFoldDB" id="A0AAW1JVA3"/>